<dbReference type="PRINTS" id="PR01302">
    <property type="entry name" value="TYPE3IMPPROT"/>
</dbReference>
<keyword evidence="3" id="KW-1003">Cell membrane</keyword>
<sequence>MDYTSPLVIGFLASFFLLAVLSMTAFVKLSVVFMIIRNAMGLQHVPSNAVLMVLAFFLALFISLPTINAAVGAIQDTDIKLESPADFVALWNIGIAPFQIFLERNIDEAQSLFFTDIANELWEGSGLVATPESFIIQVPSFLVTELTEAFEIGFLLYLPFVAIDLAVTGILMALGMQMVQPNIIAVPFKLLIFVMVDGWAKLVSGLVVTYLG</sequence>
<keyword evidence="9" id="KW-1185">Reference proteome</keyword>
<reference evidence="8 9" key="2">
    <citation type="submission" date="2024-08" db="EMBL/GenBank/DDBJ databases">
        <title>Phylogenomic analyses of a clade within the roseobacter group suggest taxonomic reassignments of species of the genera Aestuariivita, Citreicella, Loktanella, Nautella, Pelagibaca, Ruegeria, Thalassobius, Thiobacimonas and Tropicibacter, and the proposal o.</title>
        <authorList>
            <person name="Jeon C.O."/>
        </authorList>
    </citation>
    <scope>NUCLEOTIDE SEQUENCE [LARGE SCALE GENOMIC DNA]</scope>
    <source>
        <strain evidence="8 9">SS1-5</strain>
    </source>
</reference>
<evidence type="ECO:0000313" key="9">
    <source>
        <dbReference type="Proteomes" id="UP001470809"/>
    </source>
</evidence>
<evidence type="ECO:0000256" key="3">
    <source>
        <dbReference type="ARBA" id="ARBA00022475"/>
    </source>
</evidence>
<dbReference type="RefSeq" id="WP_342076473.1">
    <property type="nucleotide sequence ID" value="NZ_CP151767.2"/>
</dbReference>
<dbReference type="PANTHER" id="PTHR30587:SF2">
    <property type="entry name" value="SURFACE PRESENTATION OF ANTIGENS PROTEIN SPAP"/>
    <property type="match status" value="1"/>
</dbReference>
<evidence type="ECO:0000313" key="8">
    <source>
        <dbReference type="EMBL" id="WZU67161.1"/>
    </source>
</evidence>
<dbReference type="PROSITE" id="PS01060">
    <property type="entry name" value="FLIP_1"/>
    <property type="match status" value="1"/>
</dbReference>
<accession>A0AAN0M8R3</accession>
<gene>
    <name evidence="8" type="ORF">AABB31_19720</name>
</gene>
<evidence type="ECO:0000256" key="4">
    <source>
        <dbReference type="ARBA" id="ARBA00022692"/>
    </source>
</evidence>
<evidence type="ECO:0000256" key="2">
    <source>
        <dbReference type="ARBA" id="ARBA00006257"/>
    </source>
</evidence>
<dbReference type="GO" id="GO:0009306">
    <property type="term" value="P:protein secretion"/>
    <property type="evidence" value="ECO:0007669"/>
    <property type="project" value="InterPro"/>
</dbReference>
<comment type="subcellular location">
    <subcellularLocation>
        <location evidence="1">Cell membrane</location>
        <topology evidence="1">Multi-pass membrane protein</topology>
    </subcellularLocation>
</comment>
<dbReference type="PANTHER" id="PTHR30587">
    <property type="entry name" value="FLAGELLAR BIOSYNTHETIC PROTEIN FLIP"/>
    <property type="match status" value="1"/>
</dbReference>
<feature type="transmembrane region" description="Helical" evidence="7">
    <location>
        <begin position="48"/>
        <end position="74"/>
    </location>
</feature>
<evidence type="ECO:0000256" key="7">
    <source>
        <dbReference type="SAM" id="Phobius"/>
    </source>
</evidence>
<reference evidence="9" key="1">
    <citation type="submission" date="2024-04" db="EMBL/GenBank/DDBJ databases">
        <title>Phylogenomic analyses of a clade within the roseobacter group suggest taxonomic reassignments of species of the genera Aestuariivita, Citreicella, Loktanella, Nautella, Pelagibaca, Ruegeria, Thalassobius, Thiobacimonas and Tropicibacter, and the proposal o.</title>
        <authorList>
            <person name="Jeon C.O."/>
        </authorList>
    </citation>
    <scope>NUCLEOTIDE SEQUENCE [LARGE SCALE GENOMIC DNA]</scope>
    <source>
        <strain evidence="9">SS1-5</strain>
    </source>
</reference>
<dbReference type="Proteomes" id="UP001470809">
    <property type="component" value="Chromosome"/>
</dbReference>
<evidence type="ECO:0000256" key="6">
    <source>
        <dbReference type="ARBA" id="ARBA00023136"/>
    </source>
</evidence>
<organism evidence="8 9">
    <name type="scientific">Yoonia rhodophyticola</name>
    <dbReference type="NCBI Taxonomy" id="3137370"/>
    <lineage>
        <taxon>Bacteria</taxon>
        <taxon>Pseudomonadati</taxon>
        <taxon>Pseudomonadota</taxon>
        <taxon>Alphaproteobacteria</taxon>
        <taxon>Rhodobacterales</taxon>
        <taxon>Paracoccaceae</taxon>
        <taxon>Yoonia</taxon>
    </lineage>
</organism>
<evidence type="ECO:0000256" key="1">
    <source>
        <dbReference type="ARBA" id="ARBA00004651"/>
    </source>
</evidence>
<dbReference type="InterPro" id="IPR005838">
    <property type="entry name" value="T3SS_IM_P"/>
</dbReference>
<keyword evidence="4 7" id="KW-0812">Transmembrane</keyword>
<dbReference type="EMBL" id="CP151767">
    <property type="protein sequence ID" value="WZU67161.1"/>
    <property type="molecule type" value="Genomic_DNA"/>
</dbReference>
<dbReference type="NCBIfam" id="NF009438">
    <property type="entry name" value="PRK12797.1"/>
    <property type="match status" value="1"/>
</dbReference>
<name>A0AAN0M8R3_9RHOB</name>
<dbReference type="GO" id="GO:0005886">
    <property type="term" value="C:plasma membrane"/>
    <property type="evidence" value="ECO:0007669"/>
    <property type="project" value="UniProtKB-SubCell"/>
</dbReference>
<keyword evidence="6 7" id="KW-0472">Membrane</keyword>
<protein>
    <submittedName>
        <fullName evidence="8">EscR/YscR/HrcR family type III secretion system export apparatus protein</fullName>
    </submittedName>
</protein>
<feature type="transmembrane region" description="Helical" evidence="7">
    <location>
        <begin position="6"/>
        <end position="36"/>
    </location>
</feature>
<keyword evidence="5 7" id="KW-1133">Transmembrane helix</keyword>
<dbReference type="KEGG" id="yrh:AABB31_19720"/>
<feature type="transmembrane region" description="Helical" evidence="7">
    <location>
        <begin position="188"/>
        <end position="211"/>
    </location>
</feature>
<proteinExistence type="inferred from homology"/>
<dbReference type="AlphaFoldDB" id="A0AAN0M8R3"/>
<comment type="similarity">
    <text evidence="2">Belongs to the FliP/MopC/SpaP family.</text>
</comment>
<evidence type="ECO:0000256" key="5">
    <source>
        <dbReference type="ARBA" id="ARBA00022989"/>
    </source>
</evidence>
<dbReference type="Pfam" id="PF00813">
    <property type="entry name" value="FliP"/>
    <property type="match status" value="1"/>
</dbReference>
<dbReference type="PROSITE" id="PS01061">
    <property type="entry name" value="FLIP_2"/>
    <property type="match status" value="1"/>
</dbReference>
<feature type="transmembrane region" description="Helical" evidence="7">
    <location>
        <begin position="154"/>
        <end position="176"/>
    </location>
</feature>